<organism evidence="11 12">
    <name type="scientific">Testicularia cyperi</name>
    <dbReference type="NCBI Taxonomy" id="1882483"/>
    <lineage>
        <taxon>Eukaryota</taxon>
        <taxon>Fungi</taxon>
        <taxon>Dikarya</taxon>
        <taxon>Basidiomycota</taxon>
        <taxon>Ustilaginomycotina</taxon>
        <taxon>Ustilaginomycetes</taxon>
        <taxon>Ustilaginales</taxon>
        <taxon>Anthracoideaceae</taxon>
        <taxon>Testicularia</taxon>
    </lineage>
</organism>
<comment type="similarity">
    <text evidence="3 10">Belongs to the PRM1 family.</text>
</comment>
<comment type="subcellular location">
    <subcellularLocation>
        <location evidence="2 10">Cell membrane</location>
        <topology evidence="2 10">Multi-pass membrane protein</topology>
    </subcellularLocation>
</comment>
<evidence type="ECO:0000313" key="12">
    <source>
        <dbReference type="Proteomes" id="UP000246740"/>
    </source>
</evidence>
<evidence type="ECO:0000256" key="6">
    <source>
        <dbReference type="ARBA" id="ARBA00022971"/>
    </source>
</evidence>
<accession>A0A317XSF2</accession>
<feature type="non-terminal residue" evidence="11">
    <location>
        <position position="664"/>
    </location>
</feature>
<feature type="transmembrane region" description="Helical" evidence="10">
    <location>
        <begin position="626"/>
        <end position="652"/>
    </location>
</feature>
<reference evidence="11 12" key="1">
    <citation type="journal article" date="2018" name="Mol. Biol. Evol.">
        <title>Broad Genomic Sampling Reveals a Smut Pathogenic Ancestry of the Fungal Clade Ustilaginomycotina.</title>
        <authorList>
            <person name="Kijpornyongpan T."/>
            <person name="Mondo S.J."/>
            <person name="Barry K."/>
            <person name="Sandor L."/>
            <person name="Lee J."/>
            <person name="Lipzen A."/>
            <person name="Pangilinan J."/>
            <person name="LaButti K."/>
            <person name="Hainaut M."/>
            <person name="Henrissat B."/>
            <person name="Grigoriev I.V."/>
            <person name="Spatafora J.W."/>
            <person name="Aime M.C."/>
        </authorList>
    </citation>
    <scope>NUCLEOTIDE SEQUENCE [LARGE SCALE GENOMIC DNA]</scope>
    <source>
        <strain evidence="11 12">MCA 3645</strain>
    </source>
</reference>
<feature type="transmembrane region" description="Helical" evidence="10">
    <location>
        <begin position="421"/>
        <end position="447"/>
    </location>
</feature>
<evidence type="ECO:0000256" key="3">
    <source>
        <dbReference type="ARBA" id="ARBA00010780"/>
    </source>
</evidence>
<dbReference type="Proteomes" id="UP000246740">
    <property type="component" value="Unassembled WGS sequence"/>
</dbReference>
<dbReference type="GO" id="GO:0043332">
    <property type="term" value="C:mating projection tip"/>
    <property type="evidence" value="ECO:0007669"/>
    <property type="project" value="UniProtKB-UniRule"/>
</dbReference>
<dbReference type="PANTHER" id="PTHR31030:SF1">
    <property type="entry name" value="PLASMA MEMBRANE FUSION PROTEIN PRM1"/>
    <property type="match status" value="1"/>
</dbReference>
<dbReference type="GO" id="GO:0005886">
    <property type="term" value="C:plasma membrane"/>
    <property type="evidence" value="ECO:0007669"/>
    <property type="project" value="UniProtKB-SubCell"/>
</dbReference>
<proteinExistence type="inferred from homology"/>
<dbReference type="FunCoup" id="A0A317XSF2">
    <property type="interactions" value="2"/>
</dbReference>
<evidence type="ECO:0000256" key="9">
    <source>
        <dbReference type="ARBA" id="ARBA00023180"/>
    </source>
</evidence>
<dbReference type="EMBL" id="KZ819193">
    <property type="protein sequence ID" value="PWZ00231.1"/>
    <property type="molecule type" value="Genomic_DNA"/>
</dbReference>
<dbReference type="AlphaFoldDB" id="A0A317XSF2"/>
<evidence type="ECO:0000313" key="11">
    <source>
        <dbReference type="EMBL" id="PWZ00231.1"/>
    </source>
</evidence>
<dbReference type="PANTHER" id="PTHR31030">
    <property type="entry name" value="PLASMA MEMBRANE FUSION PROTEIN PRM1"/>
    <property type="match status" value="1"/>
</dbReference>
<keyword evidence="7 10" id="KW-1133">Transmembrane helix</keyword>
<keyword evidence="9" id="KW-0325">Glycoprotein</keyword>
<dbReference type="InParanoid" id="A0A317XSF2"/>
<comment type="function">
    <text evidence="1 10">Involved in cell fusion during mating by stabilizing the plasma membrane fusion event.</text>
</comment>
<protein>
    <recommendedName>
        <fullName evidence="10">Plasma membrane fusion protein PRM1</fullName>
    </recommendedName>
</protein>
<keyword evidence="5 10" id="KW-0812">Transmembrane</keyword>
<evidence type="ECO:0000256" key="7">
    <source>
        <dbReference type="ARBA" id="ARBA00022989"/>
    </source>
</evidence>
<name>A0A317XSF2_9BASI</name>
<evidence type="ECO:0000256" key="8">
    <source>
        <dbReference type="ARBA" id="ARBA00023136"/>
    </source>
</evidence>
<dbReference type="InterPro" id="IPR026777">
    <property type="entry name" value="PRM1"/>
</dbReference>
<comment type="caution">
    <text evidence="10">Lacks conserved residue(s) required for the propagation of feature annotation.</text>
</comment>
<keyword evidence="6 10" id="KW-0184">Conjugation</keyword>
<evidence type="ECO:0000256" key="10">
    <source>
        <dbReference type="RuleBase" id="RU366035"/>
    </source>
</evidence>
<evidence type="ECO:0000256" key="4">
    <source>
        <dbReference type="ARBA" id="ARBA00022475"/>
    </source>
</evidence>
<keyword evidence="12" id="KW-1185">Reference proteome</keyword>
<keyword evidence="4 10" id="KW-1003">Cell membrane</keyword>
<dbReference type="OrthoDB" id="10248838at2759"/>
<dbReference type="GO" id="GO:0032220">
    <property type="term" value="P:plasma membrane fusion involved in cytogamy"/>
    <property type="evidence" value="ECO:0007669"/>
    <property type="project" value="TreeGrafter"/>
</dbReference>
<feature type="transmembrane region" description="Helical" evidence="10">
    <location>
        <begin position="304"/>
        <end position="324"/>
    </location>
</feature>
<gene>
    <name evidence="11" type="ORF">BCV70DRAFT_161136</name>
</gene>
<evidence type="ECO:0000256" key="1">
    <source>
        <dbReference type="ARBA" id="ARBA00002512"/>
    </source>
</evidence>
<keyword evidence="8 10" id="KW-0472">Membrane</keyword>
<evidence type="ECO:0000256" key="2">
    <source>
        <dbReference type="ARBA" id="ARBA00004651"/>
    </source>
</evidence>
<sequence>MQQAFGSSSPFDKRDRSTLAPWLGLRARLVLSPISVALVSLIFVGTRLLLSSSDVSDSVSSAKARFLASCNGVEEAASLAASLPHFLASSTNADLGRAITATVHGAGRVTLLAITALEEVLTYLVDSYRSLFLCFMELLVRGSLAVLIAAVELIQQAVQLAAQTIRTAIQESIQGVNSIIASALSSVNDVISVFGQQVTVPTIAVPSLTALENITLPTTIQDSLTSLNASLPTLSDLKERMDTLIQTPFEDMKTQINQTISSFSFDESLLPVPDMSSVAFCDQIDTSPLDDLEHDLKKVARTGILLLILLAVGLVLLCAGKEWWCWKTEIKHVERTREAWLMSHKETIEHEASEKSQDDQGLHTDAATTARENILETSNLMTLLEISKRPLLSCFALRICQRLGISSLQARARVSWFLSFISYPAAVACLFAGVIGLLSIYAQLFALDTLSSRYTTRLSSSLSNLSSAVVDLVNEQTRNASVEFASSANSVITEMESDLNTHLFAWVDTTTTTLNTTLNEFLDGVTDVLTSTFGGTPFNAPLQTFVDCILGQKVKGIESALTWIHDNAHVNFSTVPDDVLMLSDDRQEQLVQPIRQSLLGSEQGDGDGGLVGTIVSRYRSHLEKELVMFWVLVGIYGAVLVIGLAVVLFAILRDRNLPNSSDGR</sequence>
<dbReference type="STRING" id="1882483.A0A317XSF2"/>
<evidence type="ECO:0000256" key="5">
    <source>
        <dbReference type="ARBA" id="ARBA00022692"/>
    </source>
</evidence>